<organism evidence="1 2">
    <name type="scientific">Clostridium felsineum</name>
    <dbReference type="NCBI Taxonomy" id="36839"/>
    <lineage>
        <taxon>Bacteria</taxon>
        <taxon>Bacillati</taxon>
        <taxon>Bacillota</taxon>
        <taxon>Clostridia</taxon>
        <taxon>Eubacteriales</taxon>
        <taxon>Clostridiaceae</taxon>
        <taxon>Clostridium</taxon>
    </lineage>
</organism>
<reference evidence="1 2" key="1">
    <citation type="submission" date="2022-04" db="EMBL/GenBank/DDBJ databases">
        <title>Genome sequence of C. roseum typestrain.</title>
        <authorList>
            <person name="Poehlein A."/>
            <person name="Schoch T."/>
            <person name="Duerre P."/>
            <person name="Daniel R."/>
        </authorList>
    </citation>
    <scope>NUCLEOTIDE SEQUENCE [LARGE SCALE GENOMIC DNA]</scope>
    <source>
        <strain evidence="1 2">DSM 7320</strain>
    </source>
</reference>
<evidence type="ECO:0000313" key="1">
    <source>
        <dbReference type="EMBL" id="URZ12600.1"/>
    </source>
</evidence>
<name>A0A1S8LQM8_9CLOT</name>
<sequence>MHNHTYLQERIDKLSMLYMEHHYDIKSMPIDEFVKTFDKISNEIINFLNYSK</sequence>
<proteinExistence type="predicted"/>
<dbReference type="RefSeq" id="WP_139355976.1">
    <property type="nucleotide sequence ID" value="NZ_CP096983.1"/>
</dbReference>
<dbReference type="EMBL" id="CP096983">
    <property type="protein sequence ID" value="URZ12600.1"/>
    <property type="molecule type" value="Genomic_DNA"/>
</dbReference>
<gene>
    <name evidence="1" type="ORF">CROST_033230</name>
</gene>
<dbReference type="Proteomes" id="UP000190951">
    <property type="component" value="Chromosome"/>
</dbReference>
<keyword evidence="2" id="KW-1185">Reference proteome</keyword>
<dbReference type="AlphaFoldDB" id="A0A1S8LQM8"/>
<dbReference type="KEGG" id="crw:CROST_033230"/>
<evidence type="ECO:0000313" key="2">
    <source>
        <dbReference type="Proteomes" id="UP000190951"/>
    </source>
</evidence>
<protein>
    <submittedName>
        <fullName evidence="1">Uncharacterized protein</fullName>
    </submittedName>
</protein>
<accession>A0A1S8LQM8</accession>